<evidence type="ECO:0000313" key="2">
    <source>
        <dbReference type="EMBL" id="CAA9343150.1"/>
    </source>
</evidence>
<evidence type="ECO:0000256" key="1">
    <source>
        <dbReference type="SAM" id="Coils"/>
    </source>
</evidence>
<organism evidence="2">
    <name type="scientific">uncultured Frankineae bacterium</name>
    <dbReference type="NCBI Taxonomy" id="437475"/>
    <lineage>
        <taxon>Bacteria</taxon>
        <taxon>Bacillati</taxon>
        <taxon>Actinomycetota</taxon>
        <taxon>Actinomycetes</taxon>
        <taxon>Frankiales</taxon>
        <taxon>environmental samples</taxon>
    </lineage>
</organism>
<sequence length="122" mass="14071">MRILLWVLLSAVPAAVFRMGWALLHRWSTGHGWRRNDNAAAERSLELLVADLRRLEDEFRRTEAASDLPYRGARLQALSLAYDDTLRLCCRLLDVPEPERPPWPPVTRLQIEAELARAGLDW</sequence>
<proteinExistence type="predicted"/>
<accession>A0A6J4LWD9</accession>
<protein>
    <submittedName>
        <fullName evidence="2">Uncharacterized protein</fullName>
    </submittedName>
</protein>
<gene>
    <name evidence="2" type="ORF">AVDCRST_MAG07-2767</name>
</gene>
<dbReference type="AlphaFoldDB" id="A0A6J4LWD9"/>
<dbReference type="EMBL" id="CADCUB010000120">
    <property type="protein sequence ID" value="CAA9343150.1"/>
    <property type="molecule type" value="Genomic_DNA"/>
</dbReference>
<name>A0A6J4LWD9_9ACTN</name>
<feature type="coiled-coil region" evidence="1">
    <location>
        <begin position="38"/>
        <end position="65"/>
    </location>
</feature>
<reference evidence="2" key="1">
    <citation type="submission" date="2020-02" db="EMBL/GenBank/DDBJ databases">
        <authorList>
            <person name="Meier V. D."/>
        </authorList>
    </citation>
    <scope>NUCLEOTIDE SEQUENCE</scope>
    <source>
        <strain evidence="2">AVDCRST_MAG07</strain>
    </source>
</reference>
<keyword evidence="1" id="KW-0175">Coiled coil</keyword>